<name>A0A2X3EQD0_KLEPN</name>
<organism evidence="1 2">
    <name type="scientific">Klebsiella pneumoniae</name>
    <dbReference type="NCBI Taxonomy" id="573"/>
    <lineage>
        <taxon>Bacteria</taxon>
        <taxon>Pseudomonadati</taxon>
        <taxon>Pseudomonadota</taxon>
        <taxon>Gammaproteobacteria</taxon>
        <taxon>Enterobacterales</taxon>
        <taxon>Enterobacteriaceae</taxon>
        <taxon>Klebsiella/Raoultella group</taxon>
        <taxon>Klebsiella</taxon>
        <taxon>Klebsiella pneumoniae complex</taxon>
    </lineage>
</organism>
<sequence>MNIHIDVNHMDQLFTCMFVATHICPFHRMFFGNSMLGHRKSFISTTAEFNYDVGNSWFFYILDNITTTLPTC</sequence>
<gene>
    <name evidence="1" type="ORF">NCTC9128_05780</name>
</gene>
<reference evidence="1 2" key="1">
    <citation type="submission" date="2018-06" db="EMBL/GenBank/DDBJ databases">
        <authorList>
            <consortium name="Pathogen Informatics"/>
            <person name="Doyle S."/>
        </authorList>
    </citation>
    <scope>NUCLEOTIDE SEQUENCE [LARGE SCALE GENOMIC DNA]</scope>
    <source>
        <strain evidence="1 2">NCTC9128</strain>
    </source>
</reference>
<proteinExistence type="predicted"/>
<accession>A0A2X3EQD0</accession>
<dbReference type="EMBL" id="UAWN01000014">
    <property type="protein sequence ID" value="SQC39636.1"/>
    <property type="molecule type" value="Genomic_DNA"/>
</dbReference>
<dbReference type="AlphaFoldDB" id="A0A2X3EQD0"/>
<dbReference type="Proteomes" id="UP000251088">
    <property type="component" value="Unassembled WGS sequence"/>
</dbReference>
<evidence type="ECO:0000313" key="2">
    <source>
        <dbReference type="Proteomes" id="UP000251088"/>
    </source>
</evidence>
<evidence type="ECO:0000313" key="1">
    <source>
        <dbReference type="EMBL" id="SQC39636.1"/>
    </source>
</evidence>
<protein>
    <submittedName>
        <fullName evidence="1">Uncharacterized protein</fullName>
    </submittedName>
</protein>